<protein>
    <submittedName>
        <fullName evidence="3">Uncharacterized protein</fullName>
    </submittedName>
</protein>
<feature type="region of interest" description="Disordered" evidence="1">
    <location>
        <begin position="105"/>
        <end position="129"/>
    </location>
</feature>
<feature type="compositionally biased region" description="Basic and acidic residues" evidence="1">
    <location>
        <begin position="67"/>
        <end position="76"/>
    </location>
</feature>
<keyword evidence="2" id="KW-0812">Transmembrane</keyword>
<feature type="compositionally biased region" description="Polar residues" evidence="1">
    <location>
        <begin position="20"/>
        <end position="30"/>
    </location>
</feature>
<feature type="compositionally biased region" description="Low complexity" evidence="1">
    <location>
        <begin position="108"/>
        <end position="127"/>
    </location>
</feature>
<evidence type="ECO:0000256" key="1">
    <source>
        <dbReference type="SAM" id="MobiDB-lite"/>
    </source>
</evidence>
<proteinExistence type="predicted"/>
<reference evidence="3 4" key="1">
    <citation type="submission" date="2024-01" db="EMBL/GenBank/DDBJ databases">
        <title>The genomes of 5 underutilized Papilionoideae crops provide insights into root nodulation and disease resistance.</title>
        <authorList>
            <person name="Yuan L."/>
        </authorList>
    </citation>
    <scope>NUCLEOTIDE SEQUENCE [LARGE SCALE GENOMIC DNA]</scope>
    <source>
        <strain evidence="3">LY-2023</strain>
        <tissue evidence="3">Leaf</tissue>
    </source>
</reference>
<dbReference type="PANTHER" id="PTHR35482">
    <property type="entry name" value="CYTOCHROME C OXIDASE SUBUNIT"/>
    <property type="match status" value="1"/>
</dbReference>
<keyword evidence="2" id="KW-0472">Membrane</keyword>
<sequence>MGSITLKFTKLCCAVGPDNAESSSEQTSSDVPDGETSPTDPMKLAFNEAKAYKESMKPNSGSGIEQKQSDAGDHSVKQGNDVDVGERGLPDSVKIAMEKAKKYKQNKGVVVSETTQGSGTTSGQSVGKKGELSVSKMDFVGLDFADKKSTRGLPPGLVPISDTFDDDISEVELIVGDTSKFGAATAPKPEQTKEDEPELYKPKVSTWGVFPRPGNISKTFGGGRIIRPGEVLETEEEKAAKEAHTKKLLAAYKKEIGLNIDPKLKSECQEVSMFIWKLGKKNWRNIWMRLIMSVQSELHGLAALQWSICQDSLSRSNEARSMYEKLQSHPNPKVSKKARQFMYSFKAMEMMKVTTGSPFYLKNTGYQNYFDAFVENKSDNPKEGDGLVQESAMNQVLPYILFLVSPIFMILIIAVQKRI</sequence>
<name>A0AAN9I1R1_CLITE</name>
<organism evidence="3 4">
    <name type="scientific">Clitoria ternatea</name>
    <name type="common">Butterfly pea</name>
    <dbReference type="NCBI Taxonomy" id="43366"/>
    <lineage>
        <taxon>Eukaryota</taxon>
        <taxon>Viridiplantae</taxon>
        <taxon>Streptophyta</taxon>
        <taxon>Embryophyta</taxon>
        <taxon>Tracheophyta</taxon>
        <taxon>Spermatophyta</taxon>
        <taxon>Magnoliopsida</taxon>
        <taxon>eudicotyledons</taxon>
        <taxon>Gunneridae</taxon>
        <taxon>Pentapetalae</taxon>
        <taxon>rosids</taxon>
        <taxon>fabids</taxon>
        <taxon>Fabales</taxon>
        <taxon>Fabaceae</taxon>
        <taxon>Papilionoideae</taxon>
        <taxon>50 kb inversion clade</taxon>
        <taxon>NPAAA clade</taxon>
        <taxon>indigoferoid/millettioid clade</taxon>
        <taxon>Phaseoleae</taxon>
        <taxon>Clitoria</taxon>
    </lineage>
</organism>
<dbReference type="EMBL" id="JAYKXN010000008">
    <property type="protein sequence ID" value="KAK7264263.1"/>
    <property type="molecule type" value="Genomic_DNA"/>
</dbReference>
<comment type="caution">
    <text evidence="3">The sequence shown here is derived from an EMBL/GenBank/DDBJ whole genome shotgun (WGS) entry which is preliminary data.</text>
</comment>
<gene>
    <name evidence="3" type="ORF">RJT34_31869</name>
</gene>
<evidence type="ECO:0000313" key="4">
    <source>
        <dbReference type="Proteomes" id="UP001359559"/>
    </source>
</evidence>
<keyword evidence="2" id="KW-1133">Transmembrane helix</keyword>
<feature type="transmembrane region" description="Helical" evidence="2">
    <location>
        <begin position="396"/>
        <end position="415"/>
    </location>
</feature>
<keyword evidence="4" id="KW-1185">Reference proteome</keyword>
<feature type="region of interest" description="Disordered" evidence="1">
    <location>
        <begin position="16"/>
        <end position="89"/>
    </location>
</feature>
<feature type="compositionally biased region" description="Polar residues" evidence="1">
    <location>
        <begin position="57"/>
        <end position="66"/>
    </location>
</feature>
<dbReference type="Proteomes" id="UP001359559">
    <property type="component" value="Unassembled WGS sequence"/>
</dbReference>
<dbReference type="PANTHER" id="PTHR35482:SF1">
    <property type="entry name" value="CYTOCHROME C OXIDASE SUBUNIT"/>
    <property type="match status" value="1"/>
</dbReference>
<evidence type="ECO:0000256" key="2">
    <source>
        <dbReference type="SAM" id="Phobius"/>
    </source>
</evidence>
<accession>A0AAN9I1R1</accession>
<dbReference type="AlphaFoldDB" id="A0AAN9I1R1"/>
<evidence type="ECO:0000313" key="3">
    <source>
        <dbReference type="EMBL" id="KAK7264263.1"/>
    </source>
</evidence>